<dbReference type="PROSITE" id="PS00109">
    <property type="entry name" value="PROTEIN_KINASE_TYR"/>
    <property type="match status" value="1"/>
</dbReference>
<dbReference type="Proteomes" id="UP001491310">
    <property type="component" value="Unassembled WGS sequence"/>
</dbReference>
<evidence type="ECO:0000313" key="4">
    <source>
        <dbReference type="Proteomes" id="UP001491310"/>
    </source>
</evidence>
<dbReference type="InterPro" id="IPR008266">
    <property type="entry name" value="Tyr_kinase_AS"/>
</dbReference>
<evidence type="ECO:0000256" key="1">
    <source>
        <dbReference type="SAM" id="MobiDB-lite"/>
    </source>
</evidence>
<dbReference type="SUPFAM" id="SSF56112">
    <property type="entry name" value="Protein kinase-like (PK-like)"/>
    <property type="match status" value="1"/>
</dbReference>
<proteinExistence type="predicted"/>
<dbReference type="Pfam" id="PF06293">
    <property type="entry name" value="Kdo"/>
    <property type="match status" value="1"/>
</dbReference>
<dbReference type="PROSITE" id="PS50011">
    <property type="entry name" value="PROTEIN_KINASE_DOM"/>
    <property type="match status" value="1"/>
</dbReference>
<reference evidence="3 4" key="1">
    <citation type="journal article" date="2024" name="Nat. Commun.">
        <title>Phylogenomics reveals the evolutionary origins of lichenization in chlorophyte algae.</title>
        <authorList>
            <person name="Puginier C."/>
            <person name="Libourel C."/>
            <person name="Otte J."/>
            <person name="Skaloud P."/>
            <person name="Haon M."/>
            <person name="Grisel S."/>
            <person name="Petersen M."/>
            <person name="Berrin J.G."/>
            <person name="Delaux P.M."/>
            <person name="Dal Grande F."/>
            <person name="Keller J."/>
        </authorList>
    </citation>
    <scope>NUCLEOTIDE SEQUENCE [LARGE SCALE GENOMIC DNA]</scope>
    <source>
        <strain evidence="3 4">SAG 216-7</strain>
    </source>
</reference>
<dbReference type="PANTHER" id="PTHR37171">
    <property type="entry name" value="SERINE/THREONINE-PROTEIN KINASE YRZF-RELATED"/>
    <property type="match status" value="1"/>
</dbReference>
<keyword evidence="4" id="KW-1185">Reference proteome</keyword>
<gene>
    <name evidence="3" type="ORF">WJX75_001275</name>
</gene>
<dbReference type="EMBL" id="JALJOT010000009">
    <property type="protein sequence ID" value="KAK9907311.1"/>
    <property type="molecule type" value="Genomic_DNA"/>
</dbReference>
<comment type="caution">
    <text evidence="3">The sequence shown here is derived from an EMBL/GenBank/DDBJ whole genome shotgun (WGS) entry which is preliminary data.</text>
</comment>
<organism evidence="3 4">
    <name type="scientific">Coccomyxa subellipsoidea</name>
    <dbReference type="NCBI Taxonomy" id="248742"/>
    <lineage>
        <taxon>Eukaryota</taxon>
        <taxon>Viridiplantae</taxon>
        <taxon>Chlorophyta</taxon>
        <taxon>core chlorophytes</taxon>
        <taxon>Trebouxiophyceae</taxon>
        <taxon>Trebouxiophyceae incertae sedis</taxon>
        <taxon>Coccomyxaceae</taxon>
        <taxon>Coccomyxa</taxon>
    </lineage>
</organism>
<dbReference type="InterPro" id="IPR052396">
    <property type="entry name" value="Meiotic_Drive_Suppr_Kinase"/>
</dbReference>
<dbReference type="PANTHER" id="PTHR37171:SF1">
    <property type="entry name" value="SERINE_THREONINE-PROTEIN KINASE YRZF-RELATED"/>
    <property type="match status" value="1"/>
</dbReference>
<accession>A0ABR2YKB1</accession>
<evidence type="ECO:0000259" key="2">
    <source>
        <dbReference type="PROSITE" id="PS50011"/>
    </source>
</evidence>
<sequence>MYKGKRGSSPQQGKGVAKSTRSSNKGGGSRGKSRASQAPATQLDASWRIKALVSTAASFDLDMPETILGSGECGYVFGCRCGQSQRPGCGRQADHRALLPAATRALAAIHTLGVLHRDLRADNILVAPPTAASGSPTVQFVDFGYARCGSSLADRQQEMDSLVSLFQQAADTRR</sequence>
<dbReference type="InterPro" id="IPR000719">
    <property type="entry name" value="Prot_kinase_dom"/>
</dbReference>
<feature type="domain" description="Protein kinase" evidence="2">
    <location>
        <begin position="1"/>
        <end position="174"/>
    </location>
</feature>
<evidence type="ECO:0000313" key="3">
    <source>
        <dbReference type="EMBL" id="KAK9907311.1"/>
    </source>
</evidence>
<feature type="region of interest" description="Disordered" evidence="1">
    <location>
        <begin position="1"/>
        <end position="41"/>
    </location>
</feature>
<dbReference type="Gene3D" id="1.10.510.10">
    <property type="entry name" value="Transferase(Phosphotransferase) domain 1"/>
    <property type="match status" value="1"/>
</dbReference>
<dbReference type="InterPro" id="IPR011009">
    <property type="entry name" value="Kinase-like_dom_sf"/>
</dbReference>
<name>A0ABR2YKB1_9CHLO</name>
<protein>
    <recommendedName>
        <fullName evidence="2">Protein kinase domain-containing protein</fullName>
    </recommendedName>
</protein>